<protein>
    <recommendedName>
        <fullName evidence="4">VWA containing CoxE family protein</fullName>
    </recommendedName>
</protein>
<dbReference type="Proteomes" id="UP000197032">
    <property type="component" value="Unassembled WGS sequence"/>
</dbReference>
<name>A0A1Z5HPZ0_9FIRM</name>
<organism evidence="2 3">
    <name type="scientific">Calderihabitans maritimus</name>
    <dbReference type="NCBI Taxonomy" id="1246530"/>
    <lineage>
        <taxon>Bacteria</taxon>
        <taxon>Bacillati</taxon>
        <taxon>Bacillota</taxon>
        <taxon>Clostridia</taxon>
        <taxon>Neomoorellales</taxon>
        <taxon>Calderihabitantaceae</taxon>
        <taxon>Calderihabitans</taxon>
    </lineage>
</organism>
<dbReference type="PANTHER" id="PTHR39338:SF5">
    <property type="entry name" value="BLR6139 PROTEIN"/>
    <property type="match status" value="1"/>
</dbReference>
<dbReference type="AlphaFoldDB" id="A0A1Z5HPZ0"/>
<feature type="compositionally biased region" description="Basic and acidic residues" evidence="1">
    <location>
        <begin position="51"/>
        <end position="68"/>
    </location>
</feature>
<comment type="caution">
    <text evidence="2">The sequence shown here is derived from an EMBL/GenBank/DDBJ whole genome shotgun (WGS) entry which is preliminary data.</text>
</comment>
<dbReference type="RefSeq" id="WP_088553030.1">
    <property type="nucleotide sequence ID" value="NZ_BDGJ01000018.1"/>
</dbReference>
<feature type="region of interest" description="Disordered" evidence="1">
    <location>
        <begin position="51"/>
        <end position="77"/>
    </location>
</feature>
<keyword evidence="3" id="KW-1185">Reference proteome</keyword>
<dbReference type="Pfam" id="PF05762">
    <property type="entry name" value="VWA_CoxE"/>
    <property type="match status" value="1"/>
</dbReference>
<dbReference type="EMBL" id="BDGJ01000018">
    <property type="protein sequence ID" value="GAW91508.1"/>
    <property type="molecule type" value="Genomic_DNA"/>
</dbReference>
<evidence type="ECO:0000256" key="1">
    <source>
        <dbReference type="SAM" id="MobiDB-lite"/>
    </source>
</evidence>
<dbReference type="PIRSF" id="PIRSF010256">
    <property type="entry name" value="CoxE_vWa"/>
    <property type="match status" value="1"/>
</dbReference>
<proteinExistence type="predicted"/>
<dbReference type="PANTHER" id="PTHR39338">
    <property type="entry name" value="BLL5662 PROTEIN-RELATED"/>
    <property type="match status" value="1"/>
</dbReference>
<dbReference type="InterPro" id="IPR008912">
    <property type="entry name" value="Uncharacterised_CoxE"/>
</dbReference>
<dbReference type="SUPFAM" id="SSF53300">
    <property type="entry name" value="vWA-like"/>
    <property type="match status" value="1"/>
</dbReference>
<dbReference type="OrthoDB" id="9790469at2"/>
<evidence type="ECO:0000313" key="3">
    <source>
        <dbReference type="Proteomes" id="UP000197032"/>
    </source>
</evidence>
<dbReference type="InterPro" id="IPR011195">
    <property type="entry name" value="UCP010256"/>
</dbReference>
<evidence type="ECO:0008006" key="4">
    <source>
        <dbReference type="Google" id="ProtNLM"/>
    </source>
</evidence>
<sequence>MRGISLIGIDGARFYHLLACTLIKEPGDQKIFDKVFQLYFKGKALKTSERKKEVSEDFTSENRAETADGRGLGPSGSGVPVEAVLQTVTSGSADNYRALVERAVNSMGRLHRNDLERIDELLQRAKVTLQWFMVLHRLEQLKERNLISEESWQSYMENMKQLEILLEQEIEKRLVEAFGEEGLVKVLANTNLREKNFYELREDQVEELRMRVRRLARRLATRRGRRRKLSSSGQVLLRQVLQESRKTAGIPVKLVRGKREVSKPELIILCDVSGSVARFSEFMLQLVYSIQSQFKKVRSFVFVDTLEEVTHLFSTLKIEEALGQISRGMRCSQSGYSDFGRVFQEFAENYLAAVTHTTTLIILGDAKNNWRPPRTEFLAEIASKARRVIWLNPRPKETWNQEDGLMDIYAPYCDKVLECRNLRQLERVASDIF</sequence>
<gene>
    <name evidence="2" type="ORF">KKC1_06700</name>
</gene>
<evidence type="ECO:0000313" key="2">
    <source>
        <dbReference type="EMBL" id="GAW91508.1"/>
    </source>
</evidence>
<accession>A0A1Z5HPZ0</accession>
<dbReference type="InterPro" id="IPR036465">
    <property type="entry name" value="vWFA_dom_sf"/>
</dbReference>
<reference evidence="3" key="1">
    <citation type="journal article" date="2017" name="Appl. Environ. Microbiol.">
        <title>Genomic analysis of Calderihabitans maritimus KKC1, a thermophilic hydrogenogenic carboxydotrophic bacterium isolated from marine sediment.</title>
        <authorList>
            <person name="Omae K."/>
            <person name="Yoneda Y."/>
            <person name="Fukuyama Y."/>
            <person name="Yoshida T."/>
            <person name="Sako Y."/>
        </authorList>
    </citation>
    <scope>NUCLEOTIDE SEQUENCE [LARGE SCALE GENOMIC DNA]</scope>
    <source>
        <strain evidence="3">KKC1</strain>
    </source>
</reference>